<organism evidence="2 3">
    <name type="scientific">Skermanella stibiiresistens SB22</name>
    <dbReference type="NCBI Taxonomy" id="1385369"/>
    <lineage>
        <taxon>Bacteria</taxon>
        <taxon>Pseudomonadati</taxon>
        <taxon>Pseudomonadota</taxon>
        <taxon>Alphaproteobacteria</taxon>
        <taxon>Rhodospirillales</taxon>
        <taxon>Azospirillaceae</taxon>
        <taxon>Skermanella</taxon>
    </lineage>
</organism>
<dbReference type="PATRIC" id="fig|1385369.3.peg.5156"/>
<evidence type="ECO:0000259" key="1">
    <source>
        <dbReference type="Pfam" id="PF02538"/>
    </source>
</evidence>
<dbReference type="EMBL" id="AVFL01000023">
    <property type="protein sequence ID" value="EWY37756.1"/>
    <property type="molecule type" value="Genomic_DNA"/>
</dbReference>
<keyword evidence="3" id="KW-1185">Reference proteome</keyword>
<dbReference type="GO" id="GO:0005829">
    <property type="term" value="C:cytosol"/>
    <property type="evidence" value="ECO:0007669"/>
    <property type="project" value="TreeGrafter"/>
</dbReference>
<dbReference type="PANTHER" id="PTHR11365:SF23">
    <property type="entry name" value="HYPOTHETICAL 5-OXOPROLINASE (EUROFUNG)-RELATED"/>
    <property type="match status" value="1"/>
</dbReference>
<feature type="domain" description="Hydantoinase B/oxoprolinase" evidence="1">
    <location>
        <begin position="2"/>
        <end position="532"/>
    </location>
</feature>
<protein>
    <recommendedName>
        <fullName evidence="1">Hydantoinase B/oxoprolinase domain-containing protein</fullName>
    </recommendedName>
</protein>
<dbReference type="InterPro" id="IPR045079">
    <property type="entry name" value="Oxoprolinase-like"/>
</dbReference>
<dbReference type="AlphaFoldDB" id="W9GYS9"/>
<gene>
    <name evidence="2" type="ORF">N825_09250</name>
</gene>
<dbReference type="GO" id="GO:0006749">
    <property type="term" value="P:glutathione metabolic process"/>
    <property type="evidence" value="ECO:0007669"/>
    <property type="project" value="TreeGrafter"/>
</dbReference>
<comment type="caution">
    <text evidence="2">The sequence shown here is derived from an EMBL/GenBank/DDBJ whole genome shotgun (WGS) entry which is preliminary data.</text>
</comment>
<name>W9GYS9_9PROT</name>
<evidence type="ECO:0000313" key="3">
    <source>
        <dbReference type="Proteomes" id="UP000019486"/>
    </source>
</evidence>
<dbReference type="STRING" id="1385369.N825_09250"/>
<evidence type="ECO:0000313" key="2">
    <source>
        <dbReference type="EMBL" id="EWY37756.1"/>
    </source>
</evidence>
<dbReference type="Proteomes" id="UP000019486">
    <property type="component" value="Unassembled WGS sequence"/>
</dbReference>
<reference evidence="2 3" key="1">
    <citation type="submission" date="2013-08" db="EMBL/GenBank/DDBJ databases">
        <title>The genome sequence of Skermanella stibiiresistens.</title>
        <authorList>
            <person name="Zhu W."/>
            <person name="Wang G."/>
        </authorList>
    </citation>
    <scope>NUCLEOTIDE SEQUENCE [LARGE SCALE GENOMIC DNA]</scope>
    <source>
        <strain evidence="2 3">SB22</strain>
    </source>
</reference>
<accession>W9GYS9</accession>
<sequence length="570" mass="61669">MDMVSLNIAGGILVSICRDMGVTLMRTSYSTIFSESLDFTCGLALPTGELVATGDFCPSMIGGMPLLLRSCVQEIDIADLEEGDVILHNDPYRGGLHTPEHTFFKPVFVDGALIGFSVAIGHVCEVGGMAPAGFAGEATEVFHEGMRVPPVKIKRAGKDVDDVWRLLLANVRTPRYNYGDFRAMIAAVDLGERRMADLARKHGIEGFREHVAALMDYSERRMRAEIAKIPDGRYVFEDYMEDDGIEAIPYKIRAEVLVDGDDLIVDYHGSSKQAKGPINATLGVAWGAAYNAVLQLTDASIPKNSGCFRPIRILAPPGSVVNVNFPGPSVGGNTETHCRIANTIMGALAPGLKERSAATDGASHSNFLFGGTDKQTGEFFCCYDLTPVGWGGRANADGNDAVGGINGNCPHIPVEVFEFRYPWHVEEFKLVDGSGGPGQFRGGLSLSKTVRCTDTEMTFSYMSDRQKLSPWGIHEGQDGGKAELFMMRAGSEEWLTITQAFNKPSPSKFANVPIKPGDRIKITSPAGGGWGPVEERDPALVEADLLDGFITPEQAETVYKVKSVRQTETA</sequence>
<dbReference type="Pfam" id="PF02538">
    <property type="entry name" value="Hydantoinase_B"/>
    <property type="match status" value="1"/>
</dbReference>
<dbReference type="PANTHER" id="PTHR11365">
    <property type="entry name" value="5-OXOPROLINASE RELATED"/>
    <property type="match status" value="1"/>
</dbReference>
<dbReference type="GO" id="GO:0017168">
    <property type="term" value="F:5-oxoprolinase (ATP-hydrolyzing) activity"/>
    <property type="evidence" value="ECO:0007669"/>
    <property type="project" value="TreeGrafter"/>
</dbReference>
<dbReference type="RefSeq" id="WP_051513026.1">
    <property type="nucleotide sequence ID" value="NZ_AVFL01000023.1"/>
</dbReference>
<dbReference type="InterPro" id="IPR003692">
    <property type="entry name" value="Hydantoinase_B"/>
</dbReference>
<proteinExistence type="predicted"/>
<dbReference type="OrthoDB" id="9761586at2"/>